<evidence type="ECO:0000256" key="3">
    <source>
        <dbReference type="SAM" id="SignalP"/>
    </source>
</evidence>
<evidence type="ECO:0000313" key="5">
    <source>
        <dbReference type="Proteomes" id="UP000078397"/>
    </source>
</evidence>
<dbReference type="OrthoDB" id="5426678at2759"/>
<reference evidence="4 5" key="1">
    <citation type="journal article" date="2016" name="PLoS Pathog.">
        <title>Biosynthesis of antibiotic leucinostatins in bio-control fungus Purpureocillium lilacinum and their inhibition on phytophthora revealed by genome mining.</title>
        <authorList>
            <person name="Wang G."/>
            <person name="Liu Z."/>
            <person name="Lin R."/>
            <person name="Li E."/>
            <person name="Mao Z."/>
            <person name="Ling J."/>
            <person name="Yang Y."/>
            <person name="Yin W.B."/>
            <person name="Xie B."/>
        </authorList>
    </citation>
    <scope>NUCLEOTIDE SEQUENCE [LARGE SCALE GENOMIC DNA]</scope>
    <source>
        <strain evidence="4">170</strain>
    </source>
</reference>
<accession>A0A179FHD1</accession>
<dbReference type="GeneID" id="28855657"/>
<feature type="region of interest" description="Disordered" evidence="1">
    <location>
        <begin position="330"/>
        <end position="385"/>
    </location>
</feature>
<feature type="transmembrane region" description="Helical" evidence="2">
    <location>
        <begin position="234"/>
        <end position="255"/>
    </location>
</feature>
<dbReference type="RefSeq" id="XP_018141727.1">
    <property type="nucleotide sequence ID" value="XM_018291663.1"/>
</dbReference>
<protein>
    <recommendedName>
        <fullName evidence="6">LPXTG-domain-containing protein</fullName>
    </recommendedName>
</protein>
<evidence type="ECO:0000313" key="4">
    <source>
        <dbReference type="EMBL" id="OAQ64413.1"/>
    </source>
</evidence>
<keyword evidence="2" id="KW-0472">Membrane</keyword>
<keyword evidence="3" id="KW-0732">Signal</keyword>
<evidence type="ECO:0000256" key="1">
    <source>
        <dbReference type="SAM" id="MobiDB-lite"/>
    </source>
</evidence>
<keyword evidence="2" id="KW-1133">Transmembrane helix</keyword>
<organism evidence="4 5">
    <name type="scientific">Pochonia chlamydosporia 170</name>
    <dbReference type="NCBI Taxonomy" id="1380566"/>
    <lineage>
        <taxon>Eukaryota</taxon>
        <taxon>Fungi</taxon>
        <taxon>Dikarya</taxon>
        <taxon>Ascomycota</taxon>
        <taxon>Pezizomycotina</taxon>
        <taxon>Sordariomycetes</taxon>
        <taxon>Hypocreomycetidae</taxon>
        <taxon>Hypocreales</taxon>
        <taxon>Clavicipitaceae</taxon>
        <taxon>Pochonia</taxon>
    </lineage>
</organism>
<feature type="compositionally biased region" description="Polar residues" evidence="1">
    <location>
        <begin position="330"/>
        <end position="348"/>
    </location>
</feature>
<dbReference type="AlphaFoldDB" id="A0A179FHD1"/>
<proteinExistence type="predicted"/>
<dbReference type="EMBL" id="LSBJ02000005">
    <property type="protein sequence ID" value="OAQ64413.1"/>
    <property type="molecule type" value="Genomic_DNA"/>
</dbReference>
<feature type="chain" id="PRO_5008101682" description="LPXTG-domain-containing protein" evidence="3">
    <location>
        <begin position="22"/>
        <end position="517"/>
    </location>
</feature>
<dbReference type="Proteomes" id="UP000078397">
    <property type="component" value="Unassembled WGS sequence"/>
</dbReference>
<feature type="signal peptide" evidence="3">
    <location>
        <begin position="1"/>
        <end position="21"/>
    </location>
</feature>
<keyword evidence="2" id="KW-0812">Transmembrane</keyword>
<keyword evidence="5" id="KW-1185">Reference proteome</keyword>
<evidence type="ECO:0008006" key="6">
    <source>
        <dbReference type="Google" id="ProtNLM"/>
    </source>
</evidence>
<evidence type="ECO:0000256" key="2">
    <source>
        <dbReference type="SAM" id="Phobius"/>
    </source>
</evidence>
<dbReference type="KEGG" id="pchm:VFPPC_13891"/>
<comment type="caution">
    <text evidence="4">The sequence shown here is derived from an EMBL/GenBank/DDBJ whole genome shotgun (WGS) entry which is preliminary data.</text>
</comment>
<feature type="compositionally biased region" description="Polar residues" evidence="1">
    <location>
        <begin position="357"/>
        <end position="370"/>
    </location>
</feature>
<name>A0A179FHD1_METCM</name>
<sequence length="517" mass="56405">MELSNNGLLLLLLAVARVVTALEVTPGSHCAAECLDSGAGNEFSASDSTTTTNDISCRDIDYSTTDAGIKFRRCLDCLQLSKKVDKTESDLKWYIYNLRYTISTCLYASPKAVNNGTVAAQCNIDKACKPLKEPLIEAGFNANPNTTWDYCTAKNGVFMGKSLPPCISCLQATDGEVYLSNFLTALQAGCKQSPADGTLLSLSGSVFTTNSINMTDPSSKDKGNQSSGSLPPSAIAGIAIGVFLIFLLAVALLVVHFRRERTFNEWEQSLQYSNFTSPSRFPENGMSHAYRRYYTGNAFGEKQPPAQPNSSGEYYDRMEAGLAATARLNQRGNPAPQSHTSSSATIHNQDGLAARSISRSRSYGQITPTRTPSPPAEAHTQRRSNTPDSFAVQAYLNAAEDSARLAAQKPYHPINNTTETRSKRASAISIPHIPKIRLPRMYNPVRIFTGGKSSKNTREMEISPPLMTHDPRFHDIPMSGPVVMARERQPPPMLNIGRNDGYVEVPLRSGKSTLYGY</sequence>
<gene>
    <name evidence="4" type="ORF">VFPPC_13891</name>
</gene>